<sequence>MTVVAMKSPAHFAGTAARCFRDLNMSKHALQHEPAALELPTDSHRTHALHTALLATIHVDRRHLDQACHYGDEAMVHAGAVRSGRVRQRLTELTKRLHPHRDVPVVAAFLDRHRDVLVAA</sequence>
<organism evidence="1 2">
    <name type="scientific">Paractinoplanes tereljensis</name>
    <dbReference type="NCBI Taxonomy" id="571912"/>
    <lineage>
        <taxon>Bacteria</taxon>
        <taxon>Bacillati</taxon>
        <taxon>Actinomycetota</taxon>
        <taxon>Actinomycetes</taxon>
        <taxon>Micromonosporales</taxon>
        <taxon>Micromonosporaceae</taxon>
        <taxon>Paractinoplanes</taxon>
    </lineage>
</organism>
<dbReference type="Proteomes" id="UP000623608">
    <property type="component" value="Unassembled WGS sequence"/>
</dbReference>
<protein>
    <submittedName>
        <fullName evidence="1">Uncharacterized protein</fullName>
    </submittedName>
</protein>
<name>A0A919TTT5_9ACTN</name>
<keyword evidence="2" id="KW-1185">Reference proteome</keyword>
<dbReference type="AlphaFoldDB" id="A0A919TTT5"/>
<accession>A0A919TTT5</accession>
<gene>
    <name evidence="1" type="ORF">Ate02nite_43340</name>
</gene>
<dbReference type="EMBL" id="BOMY01000031">
    <property type="protein sequence ID" value="GIF21604.1"/>
    <property type="molecule type" value="Genomic_DNA"/>
</dbReference>
<evidence type="ECO:0000313" key="1">
    <source>
        <dbReference type="EMBL" id="GIF21604.1"/>
    </source>
</evidence>
<proteinExistence type="predicted"/>
<comment type="caution">
    <text evidence="1">The sequence shown here is derived from an EMBL/GenBank/DDBJ whole genome shotgun (WGS) entry which is preliminary data.</text>
</comment>
<reference evidence="1" key="1">
    <citation type="submission" date="2021-01" db="EMBL/GenBank/DDBJ databases">
        <title>Whole genome shotgun sequence of Actinoplanes tereljensis NBRC 105297.</title>
        <authorList>
            <person name="Komaki H."/>
            <person name="Tamura T."/>
        </authorList>
    </citation>
    <scope>NUCLEOTIDE SEQUENCE</scope>
    <source>
        <strain evidence="1">NBRC 105297</strain>
    </source>
</reference>
<evidence type="ECO:0000313" key="2">
    <source>
        <dbReference type="Proteomes" id="UP000623608"/>
    </source>
</evidence>